<comment type="caution">
    <text evidence="1">The sequence shown here is derived from an EMBL/GenBank/DDBJ whole genome shotgun (WGS) entry which is preliminary data.</text>
</comment>
<sequence length="97" mass="11007">MQRELTGNVNGGSTGIKVSKDERKLVKLMKDMLTSNVFSVIVDKNDIKYQLTDVKKGYVMSDASMFNNTRLRFVGFFVYQIPKVSFGEISKTENTID</sequence>
<accession>A0A9P6ST46</accession>
<reference evidence="1" key="1">
    <citation type="journal article" date="2020" name="Fungal Divers.">
        <title>Resolving the Mortierellaceae phylogeny through synthesis of multi-gene phylogenetics and phylogenomics.</title>
        <authorList>
            <person name="Vandepol N."/>
            <person name="Liber J."/>
            <person name="Desiro A."/>
            <person name="Na H."/>
            <person name="Kennedy M."/>
            <person name="Barry K."/>
            <person name="Grigoriev I.V."/>
            <person name="Miller A.N."/>
            <person name="O'Donnell K."/>
            <person name="Stajich J.E."/>
            <person name="Bonito G."/>
        </authorList>
    </citation>
    <scope>NUCLEOTIDE SEQUENCE</scope>
    <source>
        <strain evidence="1">MES-2147</strain>
    </source>
</reference>
<name>A0A9P6ST46_9FUNG</name>
<dbReference type="Proteomes" id="UP000749646">
    <property type="component" value="Unassembled WGS sequence"/>
</dbReference>
<evidence type="ECO:0000313" key="2">
    <source>
        <dbReference type="Proteomes" id="UP000749646"/>
    </source>
</evidence>
<dbReference type="EMBL" id="JAAAHW010000739">
    <property type="protein sequence ID" value="KAF9999458.1"/>
    <property type="molecule type" value="Genomic_DNA"/>
</dbReference>
<evidence type="ECO:0000313" key="1">
    <source>
        <dbReference type="EMBL" id="KAF9999458.1"/>
    </source>
</evidence>
<gene>
    <name evidence="1" type="ORF">BGZ65_005194</name>
</gene>
<proteinExistence type="predicted"/>
<organism evidence="1 2">
    <name type="scientific">Modicella reniformis</name>
    <dbReference type="NCBI Taxonomy" id="1440133"/>
    <lineage>
        <taxon>Eukaryota</taxon>
        <taxon>Fungi</taxon>
        <taxon>Fungi incertae sedis</taxon>
        <taxon>Mucoromycota</taxon>
        <taxon>Mortierellomycotina</taxon>
        <taxon>Mortierellomycetes</taxon>
        <taxon>Mortierellales</taxon>
        <taxon>Mortierellaceae</taxon>
        <taxon>Modicella</taxon>
    </lineage>
</organism>
<keyword evidence="2" id="KW-1185">Reference proteome</keyword>
<dbReference type="AlphaFoldDB" id="A0A9P6ST46"/>
<protein>
    <submittedName>
        <fullName evidence="1">Uncharacterized protein</fullName>
    </submittedName>
</protein>